<dbReference type="InterPro" id="IPR001626">
    <property type="entry name" value="ABC_TroCD"/>
</dbReference>
<evidence type="ECO:0000256" key="1">
    <source>
        <dbReference type="ARBA" id="ARBA00004141"/>
    </source>
</evidence>
<dbReference type="GO" id="GO:0055085">
    <property type="term" value="P:transmembrane transport"/>
    <property type="evidence" value="ECO:0007669"/>
    <property type="project" value="InterPro"/>
</dbReference>
<dbReference type="Gene3D" id="1.10.3470.10">
    <property type="entry name" value="ABC transporter involved in vitamin B12 uptake, BtuC"/>
    <property type="match status" value="1"/>
</dbReference>
<comment type="subcellular location">
    <subcellularLocation>
        <location evidence="6">Cell membrane</location>
        <topology evidence="6">Multi-pass membrane protein</topology>
    </subcellularLocation>
    <subcellularLocation>
        <location evidence="1">Membrane</location>
        <topology evidence="1">Multi-pass membrane protein</topology>
    </subcellularLocation>
</comment>
<protein>
    <recommendedName>
        <fullName evidence="11">Metal ABC transporter permease</fullName>
    </recommendedName>
</protein>
<dbReference type="AlphaFoldDB" id="A0A2A6FR84"/>
<sequence length="300" mass="30605">MSYFERAILAAALTGVTCGFVGALVLLRRRTFFAQALTHATYPGAVVAAACGWAVPVGAAMSAIVLVGLLTVLGRLRRQGTSAATGIVLTGGFALGTLLQASLPGLPVQVESFLFGSILTVTGGDLTITATVLVVALVLVVGCARYLVFATADPTGYRAAGYRAWPIEALVLAVIAMTVVAALPAVGAILAIALIAAPAAAVRRWAPTFGTLLLGSAIVGGCAAVCGVLVSRSWDVPAGPAITLIATGVFVLSLALPRRAGAAARGIRAETVREIPSQTGTSRTEFLGRESPTRRPSDRR</sequence>
<gene>
    <name evidence="9" type="ORF">B5766_06095</name>
</gene>
<dbReference type="SUPFAM" id="SSF81345">
    <property type="entry name" value="ABC transporter involved in vitamin B12 uptake, BtuC"/>
    <property type="match status" value="1"/>
</dbReference>
<dbReference type="InterPro" id="IPR037294">
    <property type="entry name" value="ABC_BtuC-like"/>
</dbReference>
<evidence type="ECO:0000313" key="10">
    <source>
        <dbReference type="Proteomes" id="UP000219994"/>
    </source>
</evidence>
<evidence type="ECO:0000256" key="6">
    <source>
        <dbReference type="RuleBase" id="RU003943"/>
    </source>
</evidence>
<keyword evidence="5 8" id="KW-0472">Membrane</keyword>
<evidence type="ECO:0000313" key="9">
    <source>
        <dbReference type="EMBL" id="PDQ35394.1"/>
    </source>
</evidence>
<evidence type="ECO:0000256" key="4">
    <source>
        <dbReference type="ARBA" id="ARBA00022989"/>
    </source>
</evidence>
<comment type="caution">
    <text evidence="9">The sequence shown here is derived from an EMBL/GenBank/DDBJ whole genome shotgun (WGS) entry which is preliminary data.</text>
</comment>
<keyword evidence="4 8" id="KW-1133">Transmembrane helix</keyword>
<dbReference type="EMBL" id="NAEP01000034">
    <property type="protein sequence ID" value="PDQ35394.1"/>
    <property type="molecule type" value="Genomic_DNA"/>
</dbReference>
<dbReference type="Proteomes" id="UP000219994">
    <property type="component" value="Unassembled WGS sequence"/>
</dbReference>
<feature type="transmembrane region" description="Helical" evidence="8">
    <location>
        <begin position="126"/>
        <end position="148"/>
    </location>
</feature>
<keyword evidence="6" id="KW-0813">Transport</keyword>
<name>A0A2A6FR84_9MICO</name>
<dbReference type="PANTHER" id="PTHR30477:SF0">
    <property type="entry name" value="METAL TRANSPORT SYSTEM MEMBRANE PROTEIN TM_0125-RELATED"/>
    <property type="match status" value="1"/>
</dbReference>
<feature type="region of interest" description="Disordered" evidence="7">
    <location>
        <begin position="273"/>
        <end position="300"/>
    </location>
</feature>
<dbReference type="PANTHER" id="PTHR30477">
    <property type="entry name" value="ABC-TRANSPORTER METAL-BINDING PROTEIN"/>
    <property type="match status" value="1"/>
</dbReference>
<dbReference type="GO" id="GO:0043190">
    <property type="term" value="C:ATP-binding cassette (ABC) transporter complex"/>
    <property type="evidence" value="ECO:0007669"/>
    <property type="project" value="InterPro"/>
</dbReference>
<evidence type="ECO:0000256" key="5">
    <source>
        <dbReference type="ARBA" id="ARBA00023136"/>
    </source>
</evidence>
<evidence type="ECO:0000256" key="8">
    <source>
        <dbReference type="SAM" id="Phobius"/>
    </source>
</evidence>
<comment type="similarity">
    <text evidence="2 6">Belongs to the ABC-3 integral membrane protein family.</text>
</comment>
<reference evidence="10" key="1">
    <citation type="submission" date="2017-03" db="EMBL/GenBank/DDBJ databases">
        <authorList>
            <person name="Lund M.B."/>
        </authorList>
    </citation>
    <scope>NUCLEOTIDE SEQUENCE [LARGE SCALE GENOMIC DNA]</scope>
</reference>
<dbReference type="Pfam" id="PF00950">
    <property type="entry name" value="ABC-3"/>
    <property type="match status" value="1"/>
</dbReference>
<feature type="transmembrane region" description="Helical" evidence="8">
    <location>
        <begin position="85"/>
        <end position="106"/>
    </location>
</feature>
<evidence type="ECO:0000256" key="2">
    <source>
        <dbReference type="ARBA" id="ARBA00008034"/>
    </source>
</evidence>
<feature type="compositionally biased region" description="Basic and acidic residues" evidence="7">
    <location>
        <begin position="286"/>
        <end position="300"/>
    </location>
</feature>
<feature type="transmembrane region" description="Helical" evidence="8">
    <location>
        <begin position="209"/>
        <end position="230"/>
    </location>
</feature>
<proteinExistence type="inferred from homology"/>
<evidence type="ECO:0000256" key="3">
    <source>
        <dbReference type="ARBA" id="ARBA00022692"/>
    </source>
</evidence>
<feature type="transmembrane region" description="Helical" evidence="8">
    <location>
        <begin position="236"/>
        <end position="256"/>
    </location>
</feature>
<evidence type="ECO:0000256" key="7">
    <source>
        <dbReference type="SAM" id="MobiDB-lite"/>
    </source>
</evidence>
<organism evidence="9 10">
    <name type="scientific">Candidatus Lumbricidiphila eiseniae</name>
    <dbReference type="NCBI Taxonomy" id="1969409"/>
    <lineage>
        <taxon>Bacteria</taxon>
        <taxon>Bacillati</taxon>
        <taxon>Actinomycetota</taxon>
        <taxon>Actinomycetes</taxon>
        <taxon>Micrococcales</taxon>
        <taxon>Microbacteriaceae</taxon>
        <taxon>Candidatus Lumbricidiphila</taxon>
    </lineage>
</organism>
<accession>A0A2A6FR84</accession>
<feature type="transmembrane region" description="Helical" evidence="8">
    <location>
        <begin position="7"/>
        <end position="27"/>
    </location>
</feature>
<keyword evidence="3 6" id="KW-0812">Transmembrane</keyword>
<feature type="transmembrane region" description="Helical" evidence="8">
    <location>
        <begin position="47"/>
        <end position="73"/>
    </location>
</feature>
<evidence type="ECO:0008006" key="11">
    <source>
        <dbReference type="Google" id="ProtNLM"/>
    </source>
</evidence>